<evidence type="ECO:0000313" key="2">
    <source>
        <dbReference type="Proteomes" id="UP000709336"/>
    </source>
</evidence>
<sequence>MLCFDTFAQSKIEAGMGGFAITLPAYPGSEDQSSYILPFPYFYYKDDRITVDREGLVGSLFEGNRWEIDLSFAGGIPVRSEDAAVREGMPDLDWTAEAGPRLLYYFSGTEESDSYLRAHTFLRKAIATDFGSIDSVGLKAGVGGEFVQKALLFNKELTWTSRLTVNWANDKNLEYFYGVSSQYATSSRPQFDTHSGYSGTELSSGITLKFDNIWLGSFIRYQHFYNTAQADSPLLQVESNWTVGIGLVWVFYKTYRTK</sequence>
<comment type="caution">
    <text evidence="1">The sequence shown here is derived from an EMBL/GenBank/DDBJ whole genome shotgun (WGS) entry which is preliminary data.</text>
</comment>
<proteinExistence type="predicted"/>
<gene>
    <name evidence="1" type="ORF">HCJ96_15850</name>
</gene>
<keyword evidence="2" id="KW-1185">Reference proteome</keyword>
<organism evidence="1 2">
    <name type="scientific">Alteromonas ponticola</name>
    <dbReference type="NCBI Taxonomy" id="2720613"/>
    <lineage>
        <taxon>Bacteria</taxon>
        <taxon>Pseudomonadati</taxon>
        <taxon>Pseudomonadota</taxon>
        <taxon>Gammaproteobacteria</taxon>
        <taxon>Alteromonadales</taxon>
        <taxon>Alteromonadaceae</taxon>
        <taxon>Alteromonas/Salinimonas group</taxon>
        <taxon>Alteromonas</taxon>
    </lineage>
</organism>
<dbReference type="EMBL" id="JAATNW010000010">
    <property type="protein sequence ID" value="NMH61504.1"/>
    <property type="molecule type" value="Genomic_DNA"/>
</dbReference>
<accession>A0ABX1R4Y4</accession>
<dbReference type="RefSeq" id="WP_169212066.1">
    <property type="nucleotide sequence ID" value="NZ_JAATNW010000010.1"/>
</dbReference>
<protein>
    <submittedName>
        <fullName evidence="1">MipA/OmpV family protein</fullName>
    </submittedName>
</protein>
<reference evidence="1 2" key="1">
    <citation type="submission" date="2020-03" db="EMBL/GenBank/DDBJ databases">
        <title>Alteromonas ponticola sp. nov., isolated from seawater.</title>
        <authorList>
            <person name="Yoon J.-H."/>
            <person name="Kim Y.-O."/>
        </authorList>
    </citation>
    <scope>NUCLEOTIDE SEQUENCE [LARGE SCALE GENOMIC DNA]</scope>
    <source>
        <strain evidence="1 2">MYP5</strain>
    </source>
</reference>
<dbReference type="InterPro" id="IPR010583">
    <property type="entry name" value="MipA"/>
</dbReference>
<evidence type="ECO:0000313" key="1">
    <source>
        <dbReference type="EMBL" id="NMH61504.1"/>
    </source>
</evidence>
<name>A0ABX1R4Y4_9ALTE</name>
<dbReference type="Proteomes" id="UP000709336">
    <property type="component" value="Unassembled WGS sequence"/>
</dbReference>
<dbReference type="Pfam" id="PF06629">
    <property type="entry name" value="MipA"/>
    <property type="match status" value="1"/>
</dbReference>